<reference evidence="1 2" key="1">
    <citation type="journal article" date="2022" name="G3 (Bethesda)">
        <title>Whole-genome sequence and methylome profiling of the almond [Prunus dulcis (Mill.) D.A. Webb] cultivar 'Nonpareil'.</title>
        <authorList>
            <person name="D'Amico-Willman K.M."/>
            <person name="Ouma W.Z."/>
            <person name="Meulia T."/>
            <person name="Sideli G.M."/>
            <person name="Gradziel T.M."/>
            <person name="Fresnedo-Ramirez J."/>
        </authorList>
    </citation>
    <scope>NUCLEOTIDE SEQUENCE [LARGE SCALE GENOMIC DNA]</scope>
    <source>
        <strain evidence="1">Clone GOH B32 T37-40</strain>
    </source>
</reference>
<evidence type="ECO:0000313" key="1">
    <source>
        <dbReference type="EMBL" id="KAI5317920.1"/>
    </source>
</evidence>
<sequence length="124" mass="13941">MPIPTSYHGTLSCMCALYHASTHSPTTTPNEKPTFTTEEYTQLMALLRKENGNTPPFANPTCIVTPTCYNTVRASHSTLYWIVDSGAVATKTMIALVKQHKRLYYITRQQNPHLVHHVNLHSSL</sequence>
<proteinExistence type="predicted"/>
<keyword evidence="2" id="KW-1185">Reference proteome</keyword>
<comment type="caution">
    <text evidence="1">The sequence shown here is derived from an EMBL/GenBank/DDBJ whole genome shotgun (WGS) entry which is preliminary data.</text>
</comment>
<name>A0AAD4YQT3_PRUDU</name>
<dbReference type="EMBL" id="JAJFAZ020000007">
    <property type="protein sequence ID" value="KAI5317920.1"/>
    <property type="molecule type" value="Genomic_DNA"/>
</dbReference>
<evidence type="ECO:0000313" key="2">
    <source>
        <dbReference type="Proteomes" id="UP001054821"/>
    </source>
</evidence>
<accession>A0AAD4YQT3</accession>
<dbReference type="AlphaFoldDB" id="A0AAD4YQT3"/>
<organism evidence="1 2">
    <name type="scientific">Prunus dulcis</name>
    <name type="common">Almond</name>
    <name type="synonym">Amygdalus dulcis</name>
    <dbReference type="NCBI Taxonomy" id="3755"/>
    <lineage>
        <taxon>Eukaryota</taxon>
        <taxon>Viridiplantae</taxon>
        <taxon>Streptophyta</taxon>
        <taxon>Embryophyta</taxon>
        <taxon>Tracheophyta</taxon>
        <taxon>Spermatophyta</taxon>
        <taxon>Magnoliopsida</taxon>
        <taxon>eudicotyledons</taxon>
        <taxon>Gunneridae</taxon>
        <taxon>Pentapetalae</taxon>
        <taxon>rosids</taxon>
        <taxon>fabids</taxon>
        <taxon>Rosales</taxon>
        <taxon>Rosaceae</taxon>
        <taxon>Amygdaloideae</taxon>
        <taxon>Amygdaleae</taxon>
        <taxon>Prunus</taxon>
    </lineage>
</organism>
<gene>
    <name evidence="1" type="ORF">L3X38_037627</name>
</gene>
<protein>
    <submittedName>
        <fullName evidence="1">Uncharacterized protein</fullName>
    </submittedName>
</protein>
<dbReference type="Proteomes" id="UP001054821">
    <property type="component" value="Chromosome 7"/>
</dbReference>